<comment type="caution">
    <text evidence="1">The sequence shown here is derived from an EMBL/GenBank/DDBJ whole genome shotgun (WGS) entry which is preliminary data.</text>
</comment>
<protein>
    <submittedName>
        <fullName evidence="1">Uncharacterized protein</fullName>
    </submittedName>
</protein>
<sequence length="129" mass="14123">MERRRVAEHILSGECVAMVDGETKKISIKNPTSSVVECWGMRVKFNQANSRSLVEIKLIGQKREITYGPLQLGMIGDARDLADNSETIPVNYKIFGTNEIEISLTAKGAISAGDVAFTFFAEGSRVNNA</sequence>
<dbReference type="GeneID" id="23202880"/>
<dbReference type="RefSeq" id="WP_017213219.1">
    <property type="nucleotide sequence ID" value="NZ_AKWY02000025.1"/>
</dbReference>
<evidence type="ECO:0000313" key="2">
    <source>
        <dbReference type="Proteomes" id="UP000015442"/>
    </source>
</evidence>
<dbReference type="Proteomes" id="UP000015442">
    <property type="component" value="Unassembled WGS sequence"/>
</dbReference>
<gene>
    <name evidence="1" type="ORF">LEP1GSC059_0187</name>
</gene>
<reference evidence="1 2" key="1">
    <citation type="submission" date="2013-05" db="EMBL/GenBank/DDBJ databases">
        <authorList>
            <person name="Harkins D.M."/>
            <person name="Durkin A.S."/>
            <person name="Brinkac L.M."/>
            <person name="Haft D.H."/>
            <person name="Selengut J.D."/>
            <person name="Sanka R."/>
            <person name="DePew J."/>
            <person name="Purushe J."/>
            <person name="Hartskeerl R.A."/>
            <person name="Ahmed A."/>
            <person name="van der Linden H."/>
            <person name="Goris M.G.A."/>
            <person name="Vinetz J.M."/>
            <person name="Sutton G.G."/>
            <person name="Nierman W.C."/>
            <person name="Fouts D.E."/>
        </authorList>
    </citation>
    <scope>NUCLEOTIDE SEQUENCE [LARGE SCALE GENOMIC DNA]</scope>
    <source>
        <strain evidence="1 2">CZ214</strain>
    </source>
</reference>
<evidence type="ECO:0000313" key="1">
    <source>
        <dbReference type="EMBL" id="EQA70706.1"/>
    </source>
</evidence>
<dbReference type="EMBL" id="AKWY02000025">
    <property type="protein sequence ID" value="EQA70706.1"/>
    <property type="molecule type" value="Genomic_DNA"/>
</dbReference>
<accession>T0GTN1</accession>
<proteinExistence type="predicted"/>
<dbReference type="AlphaFoldDB" id="T0GTN1"/>
<name>T0GTN1_9LEPT</name>
<organism evidence="1 2">
    <name type="scientific">Leptospira noguchii serovar Panama str. CZ214</name>
    <dbReference type="NCBI Taxonomy" id="1001595"/>
    <lineage>
        <taxon>Bacteria</taxon>
        <taxon>Pseudomonadati</taxon>
        <taxon>Spirochaetota</taxon>
        <taxon>Spirochaetia</taxon>
        <taxon>Leptospirales</taxon>
        <taxon>Leptospiraceae</taxon>
        <taxon>Leptospira</taxon>
    </lineage>
</organism>